<protein>
    <submittedName>
        <fullName evidence="1">Uncharacterized protein</fullName>
    </submittedName>
</protein>
<dbReference type="AlphaFoldDB" id="A0A0J9ENZ3"/>
<accession>A0A0J9ENZ3</accession>
<sequence>MLTKTHLQMILMNSQEYTIECDDICEQAERIQKIQKKVCEFLRKTQEYQKRYYDFKHIVKSFKKDDKTESYKIMKKVSSQFYRLKLLPEL</sequence>
<dbReference type="Proteomes" id="UP000007802">
    <property type="component" value="Unassembled WGS sequence"/>
</dbReference>
<gene>
    <name evidence="1" type="ORF">BDDG_12301</name>
</gene>
<evidence type="ECO:0000313" key="1">
    <source>
        <dbReference type="EMBL" id="KMW67757.1"/>
    </source>
</evidence>
<proteinExistence type="predicted"/>
<reference evidence="1" key="1">
    <citation type="submission" date="2010-03" db="EMBL/GenBank/DDBJ databases">
        <title>Annotation of Blastomyces dermatitidis strain ATCC 18188.</title>
        <authorList>
            <consortium name="The Broad Institute Genome Sequencing Platform"/>
            <consortium name="Broad Institute Genome Sequencing Center for Infectious Disease."/>
            <person name="Cuomo C."/>
            <person name="Klein B."/>
            <person name="Sullivan T."/>
            <person name="Heitman J."/>
            <person name="Young S."/>
            <person name="Zeng Q."/>
            <person name="Gargeya S."/>
            <person name="Alvarado L."/>
            <person name="Berlin A.M."/>
            <person name="Chapman S.B."/>
            <person name="Chen Z."/>
            <person name="Freedman E."/>
            <person name="Gellesch M."/>
            <person name="Goldberg J."/>
            <person name="Griggs A."/>
            <person name="Gujja S."/>
            <person name="Heilman E."/>
            <person name="Heiman D."/>
            <person name="Howarth C."/>
            <person name="Mehta T."/>
            <person name="Neiman D."/>
            <person name="Pearson M."/>
            <person name="Roberts A."/>
            <person name="Saif S."/>
            <person name="Shea T."/>
            <person name="Shenoy N."/>
            <person name="Sisk P."/>
            <person name="Stolte C."/>
            <person name="Sykes S."/>
            <person name="White J."/>
            <person name="Yandava C."/>
            <person name="Haas B."/>
            <person name="Nusbaum C."/>
            <person name="Birren B."/>
        </authorList>
    </citation>
    <scope>NUCLEOTIDE SEQUENCE</scope>
    <source>
        <strain evidence="1">ATCC 18188</strain>
    </source>
</reference>
<name>A0A0J9ENZ3_AJEDA</name>
<dbReference type="EMBL" id="GG749432">
    <property type="protein sequence ID" value="KMW67757.1"/>
    <property type="molecule type" value="Genomic_DNA"/>
</dbReference>
<organism evidence="1">
    <name type="scientific">Ajellomyces dermatitidis (strain ATCC 18188 / CBS 674.68)</name>
    <name type="common">Blastomyces dermatitidis</name>
    <dbReference type="NCBI Taxonomy" id="653446"/>
    <lineage>
        <taxon>Eukaryota</taxon>
        <taxon>Fungi</taxon>
        <taxon>Dikarya</taxon>
        <taxon>Ascomycota</taxon>
        <taxon>Pezizomycotina</taxon>
        <taxon>Eurotiomycetes</taxon>
        <taxon>Eurotiomycetidae</taxon>
        <taxon>Onygenales</taxon>
        <taxon>Ajellomycetaceae</taxon>
        <taxon>Blastomyces</taxon>
    </lineage>
</organism>